<dbReference type="InterPro" id="IPR036142">
    <property type="entry name" value="ENT_dom-like_sf"/>
</dbReference>
<keyword evidence="5" id="KW-1185">Reference proteome</keyword>
<comment type="subcellular location">
    <subcellularLocation>
        <location evidence="1">Nucleus</location>
    </subcellularLocation>
</comment>
<dbReference type="SUPFAM" id="SSF158639">
    <property type="entry name" value="ENT-like"/>
    <property type="match status" value="1"/>
</dbReference>
<dbReference type="Gene3D" id="1.10.1240.40">
    <property type="entry name" value="ENT domain"/>
    <property type="match status" value="1"/>
</dbReference>
<reference evidence="4 5" key="1">
    <citation type="submission" date="2019-05" db="EMBL/GenBank/DDBJ databases">
        <title>Mikania micrantha, genome provides insights into the molecular mechanism of rapid growth.</title>
        <authorList>
            <person name="Liu B."/>
        </authorList>
    </citation>
    <scope>NUCLEOTIDE SEQUENCE [LARGE SCALE GENOMIC DNA]</scope>
    <source>
        <strain evidence="4">NLD-2019</strain>
        <tissue evidence="4">Leaf</tissue>
    </source>
</reference>
<evidence type="ECO:0000313" key="4">
    <source>
        <dbReference type="EMBL" id="KAD6795065.1"/>
    </source>
</evidence>
<dbReference type="PROSITE" id="PS51138">
    <property type="entry name" value="ENT"/>
    <property type="match status" value="1"/>
</dbReference>
<dbReference type="InterPro" id="IPR005491">
    <property type="entry name" value="ENT_dom"/>
</dbReference>
<evidence type="ECO:0000259" key="3">
    <source>
        <dbReference type="PROSITE" id="PS51138"/>
    </source>
</evidence>
<dbReference type="GO" id="GO:0005634">
    <property type="term" value="C:nucleus"/>
    <property type="evidence" value="ECO:0007669"/>
    <property type="project" value="UniProtKB-SubCell"/>
</dbReference>
<proteinExistence type="predicted"/>
<name>A0A5N6PP98_9ASTR</name>
<keyword evidence="2" id="KW-0539">Nucleus</keyword>
<accession>A0A5N6PP98</accession>
<protein>
    <recommendedName>
        <fullName evidence="3">ENT domain-containing protein</fullName>
    </recommendedName>
</protein>
<organism evidence="4 5">
    <name type="scientific">Mikania micrantha</name>
    <name type="common">bitter vine</name>
    <dbReference type="NCBI Taxonomy" id="192012"/>
    <lineage>
        <taxon>Eukaryota</taxon>
        <taxon>Viridiplantae</taxon>
        <taxon>Streptophyta</taxon>
        <taxon>Embryophyta</taxon>
        <taxon>Tracheophyta</taxon>
        <taxon>Spermatophyta</taxon>
        <taxon>Magnoliopsida</taxon>
        <taxon>eudicotyledons</taxon>
        <taxon>Gunneridae</taxon>
        <taxon>Pentapetalae</taxon>
        <taxon>asterids</taxon>
        <taxon>campanulids</taxon>
        <taxon>Asterales</taxon>
        <taxon>Asteraceae</taxon>
        <taxon>Asteroideae</taxon>
        <taxon>Heliantheae alliance</taxon>
        <taxon>Eupatorieae</taxon>
        <taxon>Mikania</taxon>
    </lineage>
</organism>
<feature type="domain" description="ENT" evidence="3">
    <location>
        <begin position="217"/>
        <end position="264"/>
    </location>
</feature>
<sequence>MYRSSSATMFRSDEYFLNLSPPQKPAQLLDNSLPIYDSVSADCTKEHCKSSRENSIHCIPVVLFLCALFSKQLITQYGIKARKVRSIRQAYYTNNTIQSNTILILIPLNKLILPSLQFFLSGSALENLQSINDHNSDPIQLFASKKVNVDVTTEDVSGAYRRKANGGGDDDDDRVECSVGSCSINGYSEYNIQSKSNAFEDTKTYGSDAESTCEIGYEDEIHRLELQAYRCTIEALHASGPLTWEKETMAQSWMLVHLAYDSVT</sequence>
<dbReference type="PANTHER" id="PTHR34189">
    <property type="entry name" value="TRANSMEMBRANE PROTEIN"/>
    <property type="match status" value="1"/>
</dbReference>
<dbReference type="AlphaFoldDB" id="A0A5N6PP98"/>
<evidence type="ECO:0000313" key="5">
    <source>
        <dbReference type="Proteomes" id="UP000326396"/>
    </source>
</evidence>
<dbReference type="Proteomes" id="UP000326396">
    <property type="component" value="Linkage Group LG11"/>
</dbReference>
<dbReference type="OrthoDB" id="759788at2759"/>
<gene>
    <name evidence="4" type="ORF">E3N88_05961</name>
</gene>
<dbReference type="EMBL" id="SZYD01000003">
    <property type="protein sequence ID" value="KAD6795065.1"/>
    <property type="molecule type" value="Genomic_DNA"/>
</dbReference>
<comment type="caution">
    <text evidence="4">The sequence shown here is derived from an EMBL/GenBank/DDBJ whole genome shotgun (WGS) entry which is preliminary data.</text>
</comment>
<evidence type="ECO:0000256" key="2">
    <source>
        <dbReference type="ARBA" id="ARBA00023242"/>
    </source>
</evidence>
<evidence type="ECO:0000256" key="1">
    <source>
        <dbReference type="ARBA" id="ARBA00004123"/>
    </source>
</evidence>
<dbReference type="PANTHER" id="PTHR34189:SF13">
    <property type="entry name" value="TRANSMEMBRANE PROTEIN"/>
    <property type="match status" value="1"/>
</dbReference>